<keyword evidence="5" id="KW-0812">Transmembrane</keyword>
<feature type="domain" description="GRF-type" evidence="6">
    <location>
        <begin position="45"/>
        <end position="86"/>
    </location>
</feature>
<keyword evidence="1" id="KW-0479">Metal-binding</keyword>
<dbReference type="InterPro" id="IPR010666">
    <property type="entry name" value="Znf_GRF"/>
</dbReference>
<evidence type="ECO:0000313" key="7">
    <source>
        <dbReference type="EMBL" id="KAF7835819.1"/>
    </source>
</evidence>
<comment type="caution">
    <text evidence="7">The sequence shown here is derived from an EMBL/GenBank/DDBJ whole genome shotgun (WGS) entry which is preliminary data.</text>
</comment>
<keyword evidence="2 4" id="KW-0863">Zinc-finger</keyword>
<organism evidence="7 8">
    <name type="scientific">Senna tora</name>
    <dbReference type="NCBI Taxonomy" id="362788"/>
    <lineage>
        <taxon>Eukaryota</taxon>
        <taxon>Viridiplantae</taxon>
        <taxon>Streptophyta</taxon>
        <taxon>Embryophyta</taxon>
        <taxon>Tracheophyta</taxon>
        <taxon>Spermatophyta</taxon>
        <taxon>Magnoliopsida</taxon>
        <taxon>eudicotyledons</taxon>
        <taxon>Gunneridae</taxon>
        <taxon>Pentapetalae</taxon>
        <taxon>rosids</taxon>
        <taxon>fabids</taxon>
        <taxon>Fabales</taxon>
        <taxon>Fabaceae</taxon>
        <taxon>Caesalpinioideae</taxon>
        <taxon>Cassia clade</taxon>
        <taxon>Senna</taxon>
    </lineage>
</organism>
<name>A0A834X0Q8_9FABA</name>
<gene>
    <name evidence="7" type="ORF">G2W53_010678</name>
</gene>
<sequence>MSFSFFHILTFLDFVLMLIMLCLFLLMLYGKKTLEVTHGSTRIRCYYGQEAALRMSWKVKTFGRRFFNCPKMQHEQYSFFDWFDKPTCQRGREVRQKLVDKISKLKCDILKLNMKVEAMQSHLKTSKKGERNAIRVLIVSWVLVILIIAWLVEHVRFSAYVP</sequence>
<evidence type="ECO:0000313" key="8">
    <source>
        <dbReference type="Proteomes" id="UP000634136"/>
    </source>
</evidence>
<accession>A0A834X0Q8</accession>
<protein>
    <submittedName>
        <fullName evidence="7">Putative zinc finger, GRF-type</fullName>
    </submittedName>
</protein>
<proteinExistence type="predicted"/>
<dbReference type="Proteomes" id="UP000634136">
    <property type="component" value="Unassembled WGS sequence"/>
</dbReference>
<keyword evidence="5" id="KW-1133">Transmembrane helix</keyword>
<feature type="transmembrane region" description="Helical" evidence="5">
    <location>
        <begin position="6"/>
        <end position="29"/>
    </location>
</feature>
<evidence type="ECO:0000256" key="2">
    <source>
        <dbReference type="ARBA" id="ARBA00022771"/>
    </source>
</evidence>
<evidence type="ECO:0000256" key="1">
    <source>
        <dbReference type="ARBA" id="ARBA00022723"/>
    </source>
</evidence>
<evidence type="ECO:0000256" key="5">
    <source>
        <dbReference type="SAM" id="Phobius"/>
    </source>
</evidence>
<feature type="transmembrane region" description="Helical" evidence="5">
    <location>
        <begin position="133"/>
        <end position="152"/>
    </location>
</feature>
<keyword evidence="3" id="KW-0862">Zinc</keyword>
<evidence type="ECO:0000256" key="4">
    <source>
        <dbReference type="PROSITE-ProRule" id="PRU01343"/>
    </source>
</evidence>
<dbReference type="PROSITE" id="PS51999">
    <property type="entry name" value="ZF_GRF"/>
    <property type="match status" value="1"/>
</dbReference>
<dbReference type="EMBL" id="JAAIUW010000004">
    <property type="protein sequence ID" value="KAF7835819.1"/>
    <property type="molecule type" value="Genomic_DNA"/>
</dbReference>
<dbReference type="PANTHER" id="PTHR33248">
    <property type="entry name" value="ZINC ION-BINDING PROTEIN"/>
    <property type="match status" value="1"/>
</dbReference>
<keyword evidence="8" id="KW-1185">Reference proteome</keyword>
<dbReference type="AlphaFoldDB" id="A0A834X0Q8"/>
<evidence type="ECO:0000259" key="6">
    <source>
        <dbReference type="PROSITE" id="PS51999"/>
    </source>
</evidence>
<evidence type="ECO:0000256" key="3">
    <source>
        <dbReference type="ARBA" id="ARBA00022833"/>
    </source>
</evidence>
<dbReference type="GO" id="GO:0008270">
    <property type="term" value="F:zinc ion binding"/>
    <property type="evidence" value="ECO:0007669"/>
    <property type="project" value="UniProtKB-KW"/>
</dbReference>
<keyword evidence="5" id="KW-0472">Membrane</keyword>
<reference evidence="7" key="1">
    <citation type="submission" date="2020-09" db="EMBL/GenBank/DDBJ databases">
        <title>Genome-Enabled Discovery of Anthraquinone Biosynthesis in Senna tora.</title>
        <authorList>
            <person name="Kang S.-H."/>
            <person name="Pandey R.P."/>
            <person name="Lee C.-M."/>
            <person name="Sim J.-S."/>
            <person name="Jeong J.-T."/>
            <person name="Choi B.-S."/>
            <person name="Jung M."/>
            <person name="Ginzburg D."/>
            <person name="Zhao K."/>
            <person name="Won S.Y."/>
            <person name="Oh T.-J."/>
            <person name="Yu Y."/>
            <person name="Kim N.-H."/>
            <person name="Lee O.R."/>
            <person name="Lee T.-H."/>
            <person name="Bashyal P."/>
            <person name="Kim T.-S."/>
            <person name="Lee W.-H."/>
            <person name="Kawkins C."/>
            <person name="Kim C.-K."/>
            <person name="Kim J.S."/>
            <person name="Ahn B.O."/>
            <person name="Rhee S.Y."/>
            <person name="Sohng J.K."/>
        </authorList>
    </citation>
    <scope>NUCLEOTIDE SEQUENCE</scope>
    <source>
        <tissue evidence="7">Leaf</tissue>
    </source>
</reference>